<gene>
    <name evidence="3" type="ORF">E6K81_14090</name>
</gene>
<protein>
    <submittedName>
        <fullName evidence="3">M23 family metallopeptidase</fullName>
    </submittedName>
</protein>
<evidence type="ECO:0000313" key="4">
    <source>
        <dbReference type="Proteomes" id="UP000319771"/>
    </source>
</evidence>
<evidence type="ECO:0000256" key="1">
    <source>
        <dbReference type="SAM" id="Coils"/>
    </source>
</evidence>
<dbReference type="EMBL" id="VBPB01000278">
    <property type="protein sequence ID" value="TMQ69798.1"/>
    <property type="molecule type" value="Genomic_DNA"/>
</dbReference>
<keyword evidence="1" id="KW-0175">Coiled coil</keyword>
<feature type="coiled-coil region" evidence="1">
    <location>
        <begin position="12"/>
        <end position="53"/>
    </location>
</feature>
<dbReference type="Pfam" id="PF01551">
    <property type="entry name" value="Peptidase_M23"/>
    <property type="match status" value="1"/>
</dbReference>
<dbReference type="GO" id="GO:0004222">
    <property type="term" value="F:metalloendopeptidase activity"/>
    <property type="evidence" value="ECO:0007669"/>
    <property type="project" value="TreeGrafter"/>
</dbReference>
<dbReference type="InterPro" id="IPR050570">
    <property type="entry name" value="Cell_wall_metabolism_enzyme"/>
</dbReference>
<evidence type="ECO:0000313" key="3">
    <source>
        <dbReference type="EMBL" id="TMQ69798.1"/>
    </source>
</evidence>
<dbReference type="AlphaFoldDB" id="A0A538U1Q8"/>
<organism evidence="3 4">
    <name type="scientific">Eiseniibacteriota bacterium</name>
    <dbReference type="NCBI Taxonomy" id="2212470"/>
    <lineage>
        <taxon>Bacteria</taxon>
        <taxon>Candidatus Eiseniibacteriota</taxon>
    </lineage>
</organism>
<dbReference type="Proteomes" id="UP000319771">
    <property type="component" value="Unassembled WGS sequence"/>
</dbReference>
<dbReference type="Gene3D" id="2.70.70.10">
    <property type="entry name" value="Glucose Permease (Domain IIA)"/>
    <property type="match status" value="1"/>
</dbReference>
<dbReference type="SUPFAM" id="SSF51261">
    <property type="entry name" value="Duplicated hybrid motif"/>
    <property type="match status" value="1"/>
</dbReference>
<dbReference type="CDD" id="cd12797">
    <property type="entry name" value="M23_peptidase"/>
    <property type="match status" value="1"/>
</dbReference>
<proteinExistence type="predicted"/>
<dbReference type="PANTHER" id="PTHR21666:SF270">
    <property type="entry name" value="MUREIN HYDROLASE ACTIVATOR ENVC"/>
    <property type="match status" value="1"/>
</dbReference>
<evidence type="ECO:0000259" key="2">
    <source>
        <dbReference type="Pfam" id="PF01551"/>
    </source>
</evidence>
<dbReference type="PANTHER" id="PTHR21666">
    <property type="entry name" value="PEPTIDASE-RELATED"/>
    <property type="match status" value="1"/>
</dbReference>
<reference evidence="3 4" key="1">
    <citation type="journal article" date="2019" name="Nat. Microbiol.">
        <title>Mediterranean grassland soil C-N compound turnover is dependent on rainfall and depth, and is mediated by genomically divergent microorganisms.</title>
        <authorList>
            <person name="Diamond S."/>
            <person name="Andeer P.F."/>
            <person name="Li Z."/>
            <person name="Crits-Christoph A."/>
            <person name="Burstein D."/>
            <person name="Anantharaman K."/>
            <person name="Lane K.R."/>
            <person name="Thomas B.C."/>
            <person name="Pan C."/>
            <person name="Northen T.R."/>
            <person name="Banfield J.F."/>
        </authorList>
    </citation>
    <scope>NUCLEOTIDE SEQUENCE [LARGE SCALE GENOMIC DNA]</scope>
    <source>
        <strain evidence="3">WS_11</strain>
    </source>
</reference>
<dbReference type="InterPro" id="IPR016047">
    <property type="entry name" value="M23ase_b-sheet_dom"/>
</dbReference>
<comment type="caution">
    <text evidence="3">The sequence shown here is derived from an EMBL/GenBank/DDBJ whole genome shotgun (WGS) entry which is preliminary data.</text>
</comment>
<feature type="domain" description="M23ase beta-sheet core" evidence="2">
    <location>
        <begin position="96"/>
        <end position="190"/>
    </location>
</feature>
<sequence length="195" mass="21325">MNKLRIQRATQVQSIQTQRQAYEAAAAELERSARALQSLLVRLEQKRRNETSRGAPEPYSGDFAKGQGSLDWPVRGTLVGRFGPETHPRFGTTINNNGVDIAATIGTPVRAVAKARVEYTSEDYASYGPIVILNHGDGYFTLYAHLSEILVTVGQEIPAGQIIGRVGDTGSLKGPELHFEVRKGGTALNPEDWLH</sequence>
<name>A0A538U1Q8_UNCEI</name>
<accession>A0A538U1Q8</accession>
<dbReference type="InterPro" id="IPR011055">
    <property type="entry name" value="Dup_hybrid_motif"/>
</dbReference>